<dbReference type="FunFam" id="1.50.10.10:FF:000010">
    <property type="entry name" value="alpha-1,2-Mannosidase"/>
    <property type="match status" value="1"/>
</dbReference>
<feature type="active site" description="Proton donor" evidence="18">
    <location>
        <position position="307"/>
    </location>
</feature>
<evidence type="ECO:0000256" key="6">
    <source>
        <dbReference type="ARBA" id="ARBA00022723"/>
    </source>
</evidence>
<comment type="caution">
    <text evidence="24">The sequence shown here is derived from an EMBL/GenBank/DDBJ whole genome shotgun (WGS) entry which is preliminary data.</text>
</comment>
<comment type="subcellular location">
    <subcellularLocation>
        <location evidence="2">Endoplasmic reticulum membrane</location>
        <topology evidence="2">Single-pass type II membrane protein</topology>
    </subcellularLocation>
</comment>
<evidence type="ECO:0000256" key="11">
    <source>
        <dbReference type="ARBA" id="ARBA00022989"/>
    </source>
</evidence>
<evidence type="ECO:0000256" key="5">
    <source>
        <dbReference type="ARBA" id="ARBA00022692"/>
    </source>
</evidence>
<evidence type="ECO:0000256" key="12">
    <source>
        <dbReference type="ARBA" id="ARBA00023136"/>
    </source>
</evidence>
<dbReference type="InterPro" id="IPR050749">
    <property type="entry name" value="Glycosyl_Hydrolase_47"/>
</dbReference>
<evidence type="ECO:0000256" key="15">
    <source>
        <dbReference type="ARBA" id="ARBA00047669"/>
    </source>
</evidence>
<evidence type="ECO:0000256" key="13">
    <source>
        <dbReference type="ARBA" id="ARBA00023157"/>
    </source>
</evidence>
<feature type="region of interest" description="Disordered" evidence="22">
    <location>
        <begin position="120"/>
        <end position="176"/>
    </location>
</feature>
<dbReference type="PANTHER" id="PTHR11742:SF55">
    <property type="entry name" value="ENDOPLASMIC RETICULUM MANNOSYL-OLIGOSACCHARIDE 1,2-ALPHA-MANNOSIDASE"/>
    <property type="match status" value="1"/>
</dbReference>
<keyword evidence="6 19" id="KW-0479">Metal-binding</keyword>
<feature type="active site" evidence="18">
    <location>
        <position position="575"/>
    </location>
</feature>
<evidence type="ECO:0000256" key="23">
    <source>
        <dbReference type="SAM" id="Phobius"/>
    </source>
</evidence>
<reference evidence="24 25" key="1">
    <citation type="submission" date="2024-02" db="EMBL/GenBank/DDBJ databases">
        <title>Chromosome-level genome assembly of the Eurasian Minnow (Phoxinus phoxinus).</title>
        <authorList>
            <person name="Oriowo T.O."/>
            <person name="Martin S."/>
            <person name="Stange M."/>
            <person name="Chrysostomakis Y."/>
            <person name="Brown T."/>
            <person name="Winkler S."/>
            <person name="Kukowka S."/>
            <person name="Myers E.W."/>
            <person name="Bohne A."/>
        </authorList>
    </citation>
    <scope>NUCLEOTIDE SEQUENCE [LARGE SCALE GENOMIC DNA]</scope>
    <source>
        <strain evidence="24">ZFMK-TIS-60720</strain>
        <tissue evidence="24">Whole Organism</tissue>
    </source>
</reference>
<evidence type="ECO:0000256" key="17">
    <source>
        <dbReference type="ARBA" id="ARBA00053655"/>
    </source>
</evidence>
<feature type="active site" description="Proton donor" evidence="18">
    <location>
        <position position="547"/>
    </location>
</feature>
<evidence type="ECO:0000256" key="8">
    <source>
        <dbReference type="ARBA" id="ARBA00022824"/>
    </source>
</evidence>
<organism evidence="24 25">
    <name type="scientific">Phoxinus phoxinus</name>
    <name type="common">Eurasian minnow</name>
    <dbReference type="NCBI Taxonomy" id="58324"/>
    <lineage>
        <taxon>Eukaryota</taxon>
        <taxon>Metazoa</taxon>
        <taxon>Chordata</taxon>
        <taxon>Craniata</taxon>
        <taxon>Vertebrata</taxon>
        <taxon>Euteleostomi</taxon>
        <taxon>Actinopterygii</taxon>
        <taxon>Neopterygii</taxon>
        <taxon>Teleostei</taxon>
        <taxon>Ostariophysi</taxon>
        <taxon>Cypriniformes</taxon>
        <taxon>Leuciscidae</taxon>
        <taxon>Phoxininae</taxon>
        <taxon>Phoxinus</taxon>
    </lineage>
</organism>
<evidence type="ECO:0000256" key="10">
    <source>
        <dbReference type="ARBA" id="ARBA00022968"/>
    </source>
</evidence>
<keyword evidence="12 23" id="KW-0472">Membrane</keyword>
<dbReference type="PANTHER" id="PTHR11742">
    <property type="entry name" value="MANNOSYL-OLIGOSACCHARIDE ALPHA-1,2-MANNOSIDASE-RELATED"/>
    <property type="match status" value="1"/>
</dbReference>
<dbReference type="GO" id="GO:0005789">
    <property type="term" value="C:endoplasmic reticulum membrane"/>
    <property type="evidence" value="ECO:0007669"/>
    <property type="project" value="UniProtKB-SubCell"/>
</dbReference>
<accession>A0AAN9CT62</accession>
<evidence type="ECO:0000256" key="3">
    <source>
        <dbReference type="ARBA" id="ARBA00004922"/>
    </source>
</evidence>
<keyword evidence="5 23" id="KW-0812">Transmembrane</keyword>
<evidence type="ECO:0000256" key="20">
    <source>
        <dbReference type="PIRSR" id="PIRSR601382-3"/>
    </source>
</evidence>
<feature type="active site" evidence="18">
    <location>
        <position position="440"/>
    </location>
</feature>
<protein>
    <recommendedName>
        <fullName evidence="21">alpha-1,2-Mannosidase</fullName>
        <ecNumber evidence="21">3.2.1.-</ecNumber>
    </recommendedName>
</protein>
<comment type="similarity">
    <text evidence="4 21">Belongs to the glycosyl hydrolase 47 family.</text>
</comment>
<evidence type="ECO:0000313" key="24">
    <source>
        <dbReference type="EMBL" id="KAK7143300.1"/>
    </source>
</evidence>
<evidence type="ECO:0000256" key="16">
    <source>
        <dbReference type="ARBA" id="ARBA00048605"/>
    </source>
</evidence>
<keyword evidence="14 21" id="KW-0326">Glycosidase</keyword>
<feature type="transmembrane region" description="Helical" evidence="23">
    <location>
        <begin position="45"/>
        <end position="65"/>
    </location>
</feature>
<dbReference type="InterPro" id="IPR001382">
    <property type="entry name" value="Glyco_hydro_47"/>
</dbReference>
<keyword evidence="10" id="KW-0735">Signal-anchor</keyword>
<comment type="catalytic activity">
    <reaction evidence="16">
        <text>N(4)-(alpha-D-Man-(1-&gt;2)-alpha-D-Man-(1-&gt;2)-alpha-D-Man-(1-&gt;3)-[alpha-D-Man-(1-&gt;2)-alpha-D-Man-(1-&gt;3)-[alpha-D-Man-(1-&gt;2)-alpha-D-Man-(1-&gt;6)]-alpha-D-Man-(1-&gt;6)]-beta-D-Man-(1-&gt;4)-beta-D-GlcNAc-(1-&gt;4)-beta-D-GlcNAc)-L-asparaginyl-[protein] (N-glucan mannose isomer 9A1,2,3B1,2,3) + 4 H2O = N(4)-(alpha-D-Man-(1-&gt;3)-[alpha-D-Man-(1-&gt;3)-[alpha-D-Man-(1-&gt;6)]-alpha-D-Man-(1-&gt;6)]-beta-D-Man-(1-&gt;4)-beta-D-GlcNAc-(1-&gt;4)-beta-D-GlcNAc)-L-asparaginyl-[protein] (N-glucan mannose isomer 5A1,2) + 4 beta-D-mannose</text>
        <dbReference type="Rhea" id="RHEA:56008"/>
        <dbReference type="Rhea" id="RHEA-COMP:14356"/>
        <dbReference type="Rhea" id="RHEA-COMP:14367"/>
        <dbReference type="ChEBI" id="CHEBI:15377"/>
        <dbReference type="ChEBI" id="CHEBI:28563"/>
        <dbReference type="ChEBI" id="CHEBI:59087"/>
        <dbReference type="ChEBI" id="CHEBI:139493"/>
        <dbReference type="EC" id="3.2.1.113"/>
    </reaction>
</comment>
<comment type="pathway">
    <text evidence="3">Protein modification; protein glycosylation.</text>
</comment>
<sequence length="676" mass="76808">MYSPQRKDFVSLTLGDQHNRSYTNGKHRRQSCWRKWKQLSRLQRSLILFLLAFLFICGILSYSSLSEQWRGLSDRSLKEDWVEMENRGLRPIPPGLVPKLPPGVVPGVQDVPPEVLPELQRPSIPILPKPPAMQRKPPSKRGPPALQKRGNVSDWQVKDREEPEPELKREDDGGKEARTVISWRGAMIEAEQGTELQPTAHGKEGTVADAEGATNLEPVTVKPVDRVEAVREAFRHAWKGYKAFAWGHDELKPLSKTHAEWFGLGLTLIDALDTMWILGLKDEFAEARKWVETELSFSKNVDVNLFESTIRILGGLLSTYHLSGDTLFLEKAKDIGSRLMPAFKTPSKIPYSDVNIGKGTAHPPRWTTDSTVAEVTSIQLEFRELSRLTQDPQYQNAVEEVTRQVHRLEGKRDGLVPMFINTNSGKFTRRGAFTLGARADSYYEYLLKQWLQGGKKETELLEDYLQAVEGVKKNLLRQTSPSKLTFVGELSNGRLNPKMDHLVCFLPGALALGAHNGLPADHMDLALQLMETCHQMYAQMETGLSPEIAHFNLQYQSGRDIDVKPADRHNLLRPETVESLFYMYRFTNDSRYRDWGWDILQSFNKHTRVPSGGYTSIGNVRDPLNPAPRDKMESFFLGETLKYLFLLFSEDTELLSLDKYVFNTEAHPLPIWPSAS</sequence>
<evidence type="ECO:0000256" key="21">
    <source>
        <dbReference type="RuleBase" id="RU361193"/>
    </source>
</evidence>
<evidence type="ECO:0000256" key="22">
    <source>
        <dbReference type="SAM" id="MobiDB-lite"/>
    </source>
</evidence>
<keyword evidence="11 23" id="KW-1133">Transmembrane helix</keyword>
<feature type="binding site" evidence="19">
    <location>
        <position position="664"/>
    </location>
    <ligand>
        <name>Ca(2+)</name>
        <dbReference type="ChEBI" id="CHEBI:29108"/>
    </ligand>
</feature>
<dbReference type="GO" id="GO:0005509">
    <property type="term" value="F:calcium ion binding"/>
    <property type="evidence" value="ECO:0007669"/>
    <property type="project" value="InterPro"/>
</dbReference>
<dbReference type="EMBL" id="JAYKXH010000015">
    <property type="protein sequence ID" value="KAK7143300.1"/>
    <property type="molecule type" value="Genomic_DNA"/>
</dbReference>
<dbReference type="GO" id="GO:0036503">
    <property type="term" value="P:ERAD pathway"/>
    <property type="evidence" value="ECO:0007669"/>
    <property type="project" value="UniProtKB-ARBA"/>
</dbReference>
<keyword evidence="25" id="KW-1185">Reference proteome</keyword>
<evidence type="ECO:0000256" key="9">
    <source>
        <dbReference type="ARBA" id="ARBA00022837"/>
    </source>
</evidence>
<dbReference type="AlphaFoldDB" id="A0AAN9CT62"/>
<evidence type="ECO:0000256" key="2">
    <source>
        <dbReference type="ARBA" id="ARBA00004648"/>
    </source>
</evidence>
<feature type="compositionally biased region" description="Basic and acidic residues" evidence="22">
    <location>
        <begin position="156"/>
        <end position="176"/>
    </location>
</feature>
<keyword evidence="9 19" id="KW-0106">Calcium</keyword>
<dbReference type="GO" id="GO:0004571">
    <property type="term" value="F:mannosyl-oligosaccharide 1,2-alpha-mannosidase activity"/>
    <property type="evidence" value="ECO:0007669"/>
    <property type="project" value="UniProtKB-EC"/>
</dbReference>
<dbReference type="GO" id="GO:0005975">
    <property type="term" value="P:carbohydrate metabolic process"/>
    <property type="evidence" value="ECO:0007669"/>
    <property type="project" value="InterPro"/>
</dbReference>
<feature type="disulfide bond" evidence="20">
    <location>
        <begin position="504"/>
        <end position="533"/>
    </location>
</feature>
<evidence type="ECO:0000256" key="18">
    <source>
        <dbReference type="PIRSR" id="PIRSR601382-1"/>
    </source>
</evidence>
<evidence type="ECO:0000256" key="19">
    <source>
        <dbReference type="PIRSR" id="PIRSR601382-2"/>
    </source>
</evidence>
<evidence type="ECO:0000256" key="1">
    <source>
        <dbReference type="ARBA" id="ARBA00001913"/>
    </source>
</evidence>
<comment type="cofactor">
    <cofactor evidence="1 19">
        <name>Ca(2+)</name>
        <dbReference type="ChEBI" id="CHEBI:29108"/>
    </cofactor>
</comment>
<proteinExistence type="inferred from homology"/>
<dbReference type="InterPro" id="IPR012341">
    <property type="entry name" value="6hp_glycosidase-like_sf"/>
</dbReference>
<comment type="catalytic activity">
    <reaction evidence="15">
        <text>N(4)-(alpha-D-Man-(1-&gt;2)-alpha-D-Man-(1-&gt;2)-alpha-D-Man-(1-&gt;3)-[alpha-D-Man-(1-&gt;3)-[alpha-D-Man-(1-&gt;2)-alpha-D-Man-(1-&gt;6)]-alpha-D-Man-(1-&gt;6)]-beta-D-Man-(1-&gt;4)-beta-D-GlcNAc-(1-&gt;4)-beta-D-GlcNAc)-L-asparaginyl-[protein] (N-glucan mannose isomer 8A1,2,3B1,3) + 3 H2O = N(4)-(alpha-D-Man-(1-&gt;3)-[alpha-D-Man-(1-&gt;3)-[alpha-D-Man-(1-&gt;6)]-alpha-D-Man-(1-&gt;6)]-beta-D-Man-(1-&gt;4)-beta-D-GlcNAc-(1-&gt;4)-beta-D-GlcNAc)-L-asparaginyl-[protein] (N-glucan mannose isomer 5A1,2) + 3 beta-D-mannose</text>
        <dbReference type="Rhea" id="RHEA:56028"/>
        <dbReference type="Rhea" id="RHEA-COMP:14358"/>
        <dbReference type="Rhea" id="RHEA-COMP:14367"/>
        <dbReference type="ChEBI" id="CHEBI:15377"/>
        <dbReference type="ChEBI" id="CHEBI:28563"/>
        <dbReference type="ChEBI" id="CHEBI:59087"/>
        <dbReference type="ChEBI" id="CHEBI:60628"/>
        <dbReference type="EC" id="3.2.1.113"/>
    </reaction>
</comment>
<name>A0AAN9CT62_9TELE</name>
<evidence type="ECO:0000256" key="4">
    <source>
        <dbReference type="ARBA" id="ARBA00007658"/>
    </source>
</evidence>
<dbReference type="Gene3D" id="1.50.10.10">
    <property type="match status" value="1"/>
</dbReference>
<evidence type="ECO:0000256" key="7">
    <source>
        <dbReference type="ARBA" id="ARBA00022801"/>
    </source>
</evidence>
<dbReference type="InterPro" id="IPR036026">
    <property type="entry name" value="Seven-hairpin_glycosidases"/>
</dbReference>
<dbReference type="Pfam" id="PF01532">
    <property type="entry name" value="Glyco_hydro_47"/>
    <property type="match status" value="1"/>
</dbReference>
<comment type="function">
    <text evidence="17">Involved in glycoprotein quality control targeting of misfolded glycoproteins for degradation. It primarily trims a single alpha-1,2-linked mannose residue from Man(9)GlcNAc(2) to produce Man(8)GlcNAc(2), but at high enzyme concentrations, as found in the ER quality control compartment (ERQC), it further trims the carbohydrates to Man(5-6)GlcNAc(2).</text>
</comment>
<keyword evidence="13 20" id="KW-1015">Disulfide bond</keyword>
<dbReference type="Proteomes" id="UP001364617">
    <property type="component" value="Unassembled WGS sequence"/>
</dbReference>
<evidence type="ECO:0000256" key="14">
    <source>
        <dbReference type="ARBA" id="ARBA00023295"/>
    </source>
</evidence>
<keyword evidence="7 21" id="KW-0378">Hydrolase</keyword>
<dbReference type="SUPFAM" id="SSF48225">
    <property type="entry name" value="Seven-hairpin glycosidases"/>
    <property type="match status" value="1"/>
</dbReference>
<evidence type="ECO:0000313" key="25">
    <source>
        <dbReference type="Proteomes" id="UP001364617"/>
    </source>
</evidence>
<keyword evidence="8" id="KW-0256">Endoplasmic reticulum</keyword>
<dbReference type="PRINTS" id="PR00747">
    <property type="entry name" value="GLYHDRLASE47"/>
</dbReference>
<dbReference type="EC" id="3.2.1.-" evidence="21"/>
<gene>
    <name evidence="24" type="ORF">R3I93_014455</name>
</gene>